<dbReference type="PANTHER" id="PTHR44314">
    <property type="entry name" value="CILIA- AND FLAGELLA-ASSOCIATED PROTEIN 70"/>
    <property type="match status" value="1"/>
</dbReference>
<dbReference type="PANTHER" id="PTHR44314:SF1">
    <property type="entry name" value="CILIA- AND FLAGELLA-ASSOCIATED PROTEIN 70"/>
    <property type="match status" value="1"/>
</dbReference>
<keyword evidence="1" id="KW-0677">Repeat</keyword>
<reference evidence="4 5" key="2">
    <citation type="submission" date="2019-08" db="EMBL/GenBank/DDBJ databases">
        <authorList>
            <person name="Henke P."/>
        </authorList>
    </citation>
    <scope>NUCLEOTIDE SEQUENCE [LARGE SCALE GENOMIC DNA]</scope>
    <source>
        <strain evidence="4">Phe10_nw2017</strain>
    </source>
</reference>
<sequence length="347" mass="37441">MKKATTEFFAKNVARYVVVTSALVWTTACTTLQGGSSKAASERSVSETVLTQVSRKEALVSRHDRSYWLDMRQSKKLMPKLAGALATGEGEASVQLAKAYLAKNPGDVPAMTLLAQALAMTRNYDLADYYAMLALKKEPGNAAALNIRGLAMMLGSNRTVLDYHKAQNYFRQALDAEPSHVAAGLNGGHLALELGNPEAASALFQQVVQRCGDCTPGLMGWGVALSRTGKHGEAASAFEKVLAKSQNNPRALYNLALVYKNGYNDGKRAEGYLHTLLDSSRTKDVALREKAQTVLRMIKGEAAREERTMIADDDDGTSKIPAAGDTKSSGDERDAELLMTGAEMEDK</sequence>
<dbReference type="EMBL" id="SRHE01000157">
    <property type="protein sequence ID" value="TWW09873.1"/>
    <property type="molecule type" value="Genomic_DNA"/>
</dbReference>
<dbReference type="Proteomes" id="UP000321083">
    <property type="component" value="Unassembled WGS sequence"/>
</dbReference>
<protein>
    <submittedName>
        <fullName evidence="4">Uncharacterized protein</fullName>
    </submittedName>
</protein>
<feature type="region of interest" description="Disordered" evidence="3">
    <location>
        <begin position="307"/>
        <end position="347"/>
    </location>
</feature>
<evidence type="ECO:0000256" key="1">
    <source>
        <dbReference type="ARBA" id="ARBA00022737"/>
    </source>
</evidence>
<gene>
    <name evidence="4" type="ORF">E3A20_09970</name>
</gene>
<dbReference type="PROSITE" id="PS51257">
    <property type="entry name" value="PROKAR_LIPOPROTEIN"/>
    <property type="match status" value="1"/>
</dbReference>
<comment type="caution">
    <text evidence="4">The sequence shown here is derived from an EMBL/GenBank/DDBJ whole genome shotgun (WGS) entry which is preliminary data.</text>
</comment>
<dbReference type="InterPro" id="IPR052628">
    <property type="entry name" value="CFAP70"/>
</dbReference>
<dbReference type="SUPFAM" id="SSF48452">
    <property type="entry name" value="TPR-like"/>
    <property type="match status" value="1"/>
</dbReference>
<evidence type="ECO:0000256" key="2">
    <source>
        <dbReference type="ARBA" id="ARBA00022803"/>
    </source>
</evidence>
<organism evidence="4 5">
    <name type="scientific">Planctomyces bekefii</name>
    <dbReference type="NCBI Taxonomy" id="1653850"/>
    <lineage>
        <taxon>Bacteria</taxon>
        <taxon>Pseudomonadati</taxon>
        <taxon>Planctomycetota</taxon>
        <taxon>Planctomycetia</taxon>
        <taxon>Planctomycetales</taxon>
        <taxon>Planctomycetaceae</taxon>
        <taxon>Planctomyces</taxon>
    </lineage>
</organism>
<reference evidence="4 5" key="1">
    <citation type="submission" date="2019-08" db="EMBL/GenBank/DDBJ databases">
        <title>100 year-old enigma solved: identification of Planctomyces bekefii, the type genus and species of the phylum Planctomycetes.</title>
        <authorList>
            <person name="Svetlana D.N."/>
            <person name="Overmann J."/>
        </authorList>
    </citation>
    <scope>NUCLEOTIDE SEQUENCE [LARGE SCALE GENOMIC DNA]</scope>
    <source>
        <strain evidence="4">Phe10_nw2017</strain>
    </source>
</reference>
<evidence type="ECO:0000256" key="3">
    <source>
        <dbReference type="SAM" id="MobiDB-lite"/>
    </source>
</evidence>
<evidence type="ECO:0000313" key="4">
    <source>
        <dbReference type="EMBL" id="TWW09873.1"/>
    </source>
</evidence>
<dbReference type="AlphaFoldDB" id="A0A5C6M6T5"/>
<keyword evidence="5" id="KW-1185">Reference proteome</keyword>
<name>A0A5C6M6T5_9PLAN</name>
<dbReference type="Pfam" id="PF14559">
    <property type="entry name" value="TPR_19"/>
    <property type="match status" value="1"/>
</dbReference>
<dbReference type="Pfam" id="PF13432">
    <property type="entry name" value="TPR_16"/>
    <property type="match status" value="1"/>
</dbReference>
<dbReference type="GO" id="GO:0070062">
    <property type="term" value="C:extracellular exosome"/>
    <property type="evidence" value="ECO:0007669"/>
    <property type="project" value="TreeGrafter"/>
</dbReference>
<keyword evidence="2" id="KW-0802">TPR repeat</keyword>
<evidence type="ECO:0000313" key="5">
    <source>
        <dbReference type="Proteomes" id="UP000321083"/>
    </source>
</evidence>
<proteinExistence type="predicted"/>
<dbReference type="Gene3D" id="1.25.40.10">
    <property type="entry name" value="Tetratricopeptide repeat domain"/>
    <property type="match status" value="1"/>
</dbReference>
<dbReference type="InterPro" id="IPR011990">
    <property type="entry name" value="TPR-like_helical_dom_sf"/>
</dbReference>
<accession>A0A5C6M6T5</accession>